<sequence length="388" mass="44623">MKSLPVRGLTKLVDDVIHFLTDNDCYFVPFGPSIRFTVLKEKTAFISGEVSCELPQLFEKCVSEYGPTACLLYSVDNGRWSSYRLEIGDASVNRSAYVYNAEPIVLHEWRSLVGAPPDQWGFTVDTLAIFDDGVGHVYAVDPTHKAFQHICDRKFAFPTDDWWYWGRNQSSKLLGFYELRSTGFAPQNESVRIYVNENTRVMEKENAQKFYCENVLRGVSSLTESISMCHIKNLHKEDHNRISALRVTMMNELGDNWNSSIGNVADQLMVVFLSDEKFVEIRNLSLHALNISYVETVINSKKNRIENDEEDYSDKAFLRRPYNPEAIEDDVEAYPVEIGRRVEDENKYDQQKSNRLPVMQFDTVDEKDLPEVEAVPYSILAEKKKSSK</sequence>
<keyword evidence="1" id="KW-1185">Reference proteome</keyword>
<evidence type="ECO:0000313" key="1">
    <source>
        <dbReference type="Proteomes" id="UP000095282"/>
    </source>
</evidence>
<reference evidence="2" key="1">
    <citation type="submission" date="2016-11" db="UniProtKB">
        <authorList>
            <consortium name="WormBaseParasite"/>
        </authorList>
    </citation>
    <scope>IDENTIFICATION</scope>
</reference>
<dbReference type="eggNOG" id="ENOG502TH44">
    <property type="taxonomic scope" value="Eukaryota"/>
</dbReference>
<dbReference type="AlphaFoldDB" id="A0A1I7TLQ6"/>
<name>A0A1I7TLQ6_9PELO</name>
<dbReference type="Proteomes" id="UP000095282">
    <property type="component" value="Unplaced"/>
</dbReference>
<accession>A0A1I7TLQ6</accession>
<evidence type="ECO:0000313" key="2">
    <source>
        <dbReference type="WBParaSite" id="Csp11.Scaffold628.g7169.t1"/>
    </source>
</evidence>
<dbReference type="STRING" id="1561998.A0A1I7TLQ6"/>
<dbReference type="WBParaSite" id="Csp11.Scaffold628.g7169.t1">
    <property type="protein sequence ID" value="Csp11.Scaffold628.g7169.t1"/>
    <property type="gene ID" value="Csp11.Scaffold628.g7169"/>
</dbReference>
<protein>
    <submittedName>
        <fullName evidence="2">Uncharacterized protein</fullName>
    </submittedName>
</protein>
<proteinExistence type="predicted"/>
<organism evidence="1 2">
    <name type="scientific">Caenorhabditis tropicalis</name>
    <dbReference type="NCBI Taxonomy" id="1561998"/>
    <lineage>
        <taxon>Eukaryota</taxon>
        <taxon>Metazoa</taxon>
        <taxon>Ecdysozoa</taxon>
        <taxon>Nematoda</taxon>
        <taxon>Chromadorea</taxon>
        <taxon>Rhabditida</taxon>
        <taxon>Rhabditina</taxon>
        <taxon>Rhabditomorpha</taxon>
        <taxon>Rhabditoidea</taxon>
        <taxon>Rhabditidae</taxon>
        <taxon>Peloderinae</taxon>
        <taxon>Caenorhabditis</taxon>
    </lineage>
</organism>